<dbReference type="Gene3D" id="3.10.10.10">
    <property type="entry name" value="HIV Type 1 Reverse Transcriptase, subunit A, domain 1"/>
    <property type="match status" value="1"/>
</dbReference>
<dbReference type="SUPFAM" id="SSF56672">
    <property type="entry name" value="DNA/RNA polymerases"/>
    <property type="match status" value="1"/>
</dbReference>
<dbReference type="Gene3D" id="3.30.420.10">
    <property type="entry name" value="Ribonuclease H-like superfamily/Ribonuclease H"/>
    <property type="match status" value="2"/>
</dbReference>
<keyword evidence="1" id="KW-0233">DNA recombination</keyword>
<dbReference type="CDD" id="cd00303">
    <property type="entry name" value="retropepsin_like"/>
    <property type="match status" value="1"/>
</dbReference>
<dbReference type="Proteomes" id="UP001497516">
    <property type="component" value="Chromosome 5"/>
</dbReference>
<dbReference type="Gene3D" id="2.40.70.10">
    <property type="entry name" value="Acid Proteases"/>
    <property type="match status" value="1"/>
</dbReference>
<feature type="domain" description="RNase H type-1" evidence="4">
    <location>
        <begin position="925"/>
        <end position="1054"/>
    </location>
</feature>
<dbReference type="Pfam" id="PF00078">
    <property type="entry name" value="RVT_1"/>
    <property type="match status" value="1"/>
</dbReference>
<feature type="compositionally biased region" description="Polar residues" evidence="2">
    <location>
        <begin position="167"/>
        <end position="187"/>
    </location>
</feature>
<protein>
    <submittedName>
        <fullName evidence="6">Uncharacterized protein</fullName>
    </submittedName>
</protein>
<name>A0AAV2EN17_9ROSI</name>
<gene>
    <name evidence="6" type="ORF">LTRI10_LOCUS28112</name>
</gene>
<dbReference type="PROSITE" id="PS50879">
    <property type="entry name" value="RNASE_H_1"/>
    <property type="match status" value="1"/>
</dbReference>
<evidence type="ECO:0000313" key="7">
    <source>
        <dbReference type="Proteomes" id="UP001497516"/>
    </source>
</evidence>
<dbReference type="InterPro" id="IPR005162">
    <property type="entry name" value="Retrotrans_gag_dom"/>
</dbReference>
<dbReference type="PANTHER" id="PTHR48475:SF2">
    <property type="entry name" value="RIBONUCLEASE H"/>
    <property type="match status" value="1"/>
</dbReference>
<dbReference type="InterPro" id="IPR036397">
    <property type="entry name" value="RNaseH_sf"/>
</dbReference>
<dbReference type="Gene3D" id="3.30.70.270">
    <property type="match status" value="2"/>
</dbReference>
<dbReference type="PROSITE" id="PS50878">
    <property type="entry name" value="RT_POL"/>
    <property type="match status" value="1"/>
</dbReference>
<evidence type="ECO:0000256" key="1">
    <source>
        <dbReference type="ARBA" id="ARBA00023172"/>
    </source>
</evidence>
<feature type="compositionally biased region" description="Basic and acidic residues" evidence="2">
    <location>
        <begin position="147"/>
        <end position="158"/>
    </location>
</feature>
<dbReference type="Pfam" id="PF17921">
    <property type="entry name" value="Integrase_H2C2"/>
    <property type="match status" value="1"/>
</dbReference>
<dbReference type="CDD" id="cd01647">
    <property type="entry name" value="RT_LTR"/>
    <property type="match status" value="1"/>
</dbReference>
<dbReference type="InterPro" id="IPR012337">
    <property type="entry name" value="RNaseH-like_sf"/>
</dbReference>
<dbReference type="Pfam" id="PF00665">
    <property type="entry name" value="rve"/>
    <property type="match status" value="1"/>
</dbReference>
<sequence length="1494" mass="168646">MPLIGASDATMCKIFPATLRGDARRWYSKLQDGIISSFFEFATLFRCKFYAQKKQPISIHQLLSIRQRDDETLKAYYTRYSNIAIGLTSISTEIATNALMRGTINTDLYASLAKRAPHSTMELQERVSKYIDLEEALQEVSRAGSKRKQETSSQDSRRQRQAPATEGRNSSQNSRTEDTQLQQSYTPLNRSRQAILQIIREKKIPITQPPPIMRVSGKGQQFYCEFHRYKGKAPQGSGSVLGNVPVIHGGVKLSEQVGSRSTGALRLVGFASTTQIPTSFDDRDLEDIEYPHDDALVIKAVIANYSVQRVLIDGGSSADLLFYPAFKSMGLQLNKCHPPSIYLVGFSGNQVPVLGILPLQVRIGNNQQTVENTINFHVIDCPSAYNCILGRPFLHQVRAIPSTLHLKLKFPTIAGVGCVKGDQALARQCCEFSLKDGFVATMEAKDEVARPVPVDPDEEHTLEEGRTVRVSMAWPKNYLPQLLSLMIEYKELFAQGPEDMPGLDSKVAEHTLGIIPEEVIKLGQAGFISEVLYPTWLANVVMVKKANGQWRMCVDFTDLNKACPKDPYPLAKIDLLIDATAGHRHLSFLDMFSGYHQIPLKKDDQKYTAFMTPVGNYCYKVMPFGLKNAGATYQRMVDRVFARQLGRNVEAYVDDILIKSAETHAHLEDLRETFDTLRGYNLRLNPKKCVFGATAGKFLGFMVTRRGIEVNPRQIEAILQMTSPTKHKEVQVLTGRIAALNRFISRAGDRCAPFFNTIKGAGKTFQWTPECEKAFTELKEYLVNPPILSSPVNNETLYMYFAVSSKAVSVVLVRRDTNHTEHPIYYTCKTLLDAETRYSPVEKAALAVVVATRKLRPYFQSHPICILSQLPLRRLLQRMDVAGRMVNWAIELSEYDITFLPRTAIKSQVLADFVAEGVRACIPPETETWRLYVDGASSKTGSGAGVLLISPLGVTHELTIRFASTMTNNATEYEALLAGLIMAQELGIQRIRVHSDSALVVNQVQGAYEVREPTLVPYTNAARMALSEFPQAEIVHISREDNLHADALSKLATAQDFLSERHVIIERRPTMLCAQVTSFPAQSDWRTPLIEYLKYGLLPADQKEAIRLKRRAPRYLLIEGDLYKKGFTGPYLRCLSIGEAHFAVQEVHEGSWGMHAGTRSLEKTLLRQGYYWPTMRRDTQKYAQACPKCQVAAQTTHAPPSKMQVNIGPWPFAQWGMDFLGPFPMAPGRKKWLIVAIDYFTKWIEAEAIASLSTQKVEKFLWLNILCRFSLPHTLIMDQGTQFTSEDLQAYCAQYGILLRYASVAYPQANGHAEAANKSILWGLKTRLGQAKGRWVEELPHVLWAHRTTYKTSTGETPYALTYGTDAVLPIEMELSSYRIQAFHPDENQIELTHDVHLIEERREEALLRLAASKERIARYYNAKVRNRPIREGEWVLRRNFKHIPSQGKFTPQWEGPYKVRKVVGPNTVKLSLPDGQDMSRTWNTMHLRRYFTP</sequence>
<dbReference type="SUPFAM" id="SSF53098">
    <property type="entry name" value="Ribonuclease H-like"/>
    <property type="match status" value="2"/>
</dbReference>
<evidence type="ECO:0000259" key="3">
    <source>
        <dbReference type="PROSITE" id="PS50878"/>
    </source>
</evidence>
<dbReference type="GO" id="GO:0004523">
    <property type="term" value="F:RNA-DNA hybrid ribonuclease activity"/>
    <property type="evidence" value="ECO:0007669"/>
    <property type="project" value="InterPro"/>
</dbReference>
<reference evidence="6 7" key="1">
    <citation type="submission" date="2024-04" db="EMBL/GenBank/DDBJ databases">
        <authorList>
            <person name="Fracassetti M."/>
        </authorList>
    </citation>
    <scope>NUCLEOTIDE SEQUENCE [LARGE SCALE GENOMIC DNA]</scope>
</reference>
<feature type="domain" description="Reverse transcriptase" evidence="3">
    <location>
        <begin position="524"/>
        <end position="703"/>
    </location>
</feature>
<evidence type="ECO:0000259" key="5">
    <source>
        <dbReference type="PROSITE" id="PS50994"/>
    </source>
</evidence>
<dbReference type="InterPro" id="IPR043502">
    <property type="entry name" value="DNA/RNA_pol_sf"/>
</dbReference>
<accession>A0AAV2EN17</accession>
<dbReference type="Gene3D" id="1.10.340.70">
    <property type="match status" value="1"/>
</dbReference>
<evidence type="ECO:0000256" key="2">
    <source>
        <dbReference type="SAM" id="MobiDB-lite"/>
    </source>
</evidence>
<dbReference type="Pfam" id="PF13456">
    <property type="entry name" value="RVT_3"/>
    <property type="match status" value="1"/>
</dbReference>
<dbReference type="InterPro" id="IPR002156">
    <property type="entry name" value="RNaseH_domain"/>
</dbReference>
<feature type="domain" description="Integrase catalytic" evidence="5">
    <location>
        <begin position="1207"/>
        <end position="1366"/>
    </location>
</feature>
<dbReference type="InterPro" id="IPR041577">
    <property type="entry name" value="RT_RNaseH_2"/>
</dbReference>
<proteinExistence type="predicted"/>
<dbReference type="GO" id="GO:0015074">
    <property type="term" value="P:DNA integration"/>
    <property type="evidence" value="ECO:0007669"/>
    <property type="project" value="InterPro"/>
</dbReference>
<evidence type="ECO:0000313" key="6">
    <source>
        <dbReference type="EMBL" id="CAL1387107.1"/>
    </source>
</evidence>
<feature type="region of interest" description="Disordered" evidence="2">
    <location>
        <begin position="141"/>
        <end position="187"/>
    </location>
</feature>
<dbReference type="Pfam" id="PF17919">
    <property type="entry name" value="RT_RNaseH_2"/>
    <property type="match status" value="1"/>
</dbReference>
<dbReference type="InterPro" id="IPR043128">
    <property type="entry name" value="Rev_trsase/Diguanyl_cyclase"/>
</dbReference>
<dbReference type="PANTHER" id="PTHR48475">
    <property type="entry name" value="RIBONUCLEASE H"/>
    <property type="match status" value="1"/>
</dbReference>
<dbReference type="InterPro" id="IPR000477">
    <property type="entry name" value="RT_dom"/>
</dbReference>
<dbReference type="PROSITE" id="PS50994">
    <property type="entry name" value="INTEGRASE"/>
    <property type="match status" value="1"/>
</dbReference>
<dbReference type="GO" id="GO:0003676">
    <property type="term" value="F:nucleic acid binding"/>
    <property type="evidence" value="ECO:0007669"/>
    <property type="project" value="InterPro"/>
</dbReference>
<dbReference type="EMBL" id="OZ034818">
    <property type="protein sequence ID" value="CAL1387107.1"/>
    <property type="molecule type" value="Genomic_DNA"/>
</dbReference>
<dbReference type="InterPro" id="IPR021109">
    <property type="entry name" value="Peptidase_aspartic_dom_sf"/>
</dbReference>
<dbReference type="GO" id="GO:0006310">
    <property type="term" value="P:DNA recombination"/>
    <property type="evidence" value="ECO:0007669"/>
    <property type="project" value="UniProtKB-KW"/>
</dbReference>
<dbReference type="InterPro" id="IPR041588">
    <property type="entry name" value="Integrase_H2C2"/>
</dbReference>
<keyword evidence="7" id="KW-1185">Reference proteome</keyword>
<dbReference type="Pfam" id="PF03732">
    <property type="entry name" value="Retrotrans_gag"/>
    <property type="match status" value="1"/>
</dbReference>
<dbReference type="InterPro" id="IPR001584">
    <property type="entry name" value="Integrase_cat-core"/>
</dbReference>
<evidence type="ECO:0000259" key="4">
    <source>
        <dbReference type="PROSITE" id="PS50879"/>
    </source>
</evidence>
<organism evidence="6 7">
    <name type="scientific">Linum trigynum</name>
    <dbReference type="NCBI Taxonomy" id="586398"/>
    <lineage>
        <taxon>Eukaryota</taxon>
        <taxon>Viridiplantae</taxon>
        <taxon>Streptophyta</taxon>
        <taxon>Embryophyta</taxon>
        <taxon>Tracheophyta</taxon>
        <taxon>Spermatophyta</taxon>
        <taxon>Magnoliopsida</taxon>
        <taxon>eudicotyledons</taxon>
        <taxon>Gunneridae</taxon>
        <taxon>Pentapetalae</taxon>
        <taxon>rosids</taxon>
        <taxon>fabids</taxon>
        <taxon>Malpighiales</taxon>
        <taxon>Linaceae</taxon>
        <taxon>Linum</taxon>
    </lineage>
</organism>
<dbReference type="CDD" id="cd09279">
    <property type="entry name" value="RNase_HI_like"/>
    <property type="match status" value="1"/>
</dbReference>